<dbReference type="Pfam" id="PF13181">
    <property type="entry name" value="TPR_8"/>
    <property type="match status" value="1"/>
</dbReference>
<dbReference type="Proteomes" id="UP000605013">
    <property type="component" value="Unassembled WGS sequence"/>
</dbReference>
<dbReference type="Pfam" id="PF14559">
    <property type="entry name" value="TPR_19"/>
    <property type="match status" value="1"/>
</dbReference>
<feature type="repeat" description="TPR" evidence="1">
    <location>
        <begin position="286"/>
        <end position="319"/>
    </location>
</feature>
<proteinExistence type="predicted"/>
<comment type="caution">
    <text evidence="2">The sequence shown here is derived from an EMBL/GenBank/DDBJ whole genome shotgun (WGS) entry which is preliminary data.</text>
</comment>
<organism evidence="2 3">
    <name type="scientific">Olleya sediminilitoris</name>
    <dbReference type="NCBI Taxonomy" id="2795739"/>
    <lineage>
        <taxon>Bacteria</taxon>
        <taxon>Pseudomonadati</taxon>
        <taxon>Bacteroidota</taxon>
        <taxon>Flavobacteriia</taxon>
        <taxon>Flavobacteriales</taxon>
        <taxon>Flavobacteriaceae</taxon>
    </lineage>
</organism>
<dbReference type="PANTHER" id="PTHR12558">
    <property type="entry name" value="CELL DIVISION CYCLE 16,23,27"/>
    <property type="match status" value="1"/>
</dbReference>
<gene>
    <name evidence="2" type="ORF">JAO71_14865</name>
</gene>
<dbReference type="InterPro" id="IPR011990">
    <property type="entry name" value="TPR-like_helical_dom_sf"/>
</dbReference>
<dbReference type="PROSITE" id="PS50005">
    <property type="entry name" value="TPR"/>
    <property type="match status" value="2"/>
</dbReference>
<dbReference type="Gene3D" id="1.25.40.10">
    <property type="entry name" value="Tetratricopeptide repeat domain"/>
    <property type="match status" value="3"/>
</dbReference>
<accession>A0ABS1WPR3</accession>
<evidence type="ECO:0000256" key="1">
    <source>
        <dbReference type="PROSITE-ProRule" id="PRU00339"/>
    </source>
</evidence>
<feature type="repeat" description="TPR" evidence="1">
    <location>
        <begin position="218"/>
        <end position="251"/>
    </location>
</feature>
<evidence type="ECO:0000313" key="2">
    <source>
        <dbReference type="EMBL" id="MBL7561082.1"/>
    </source>
</evidence>
<dbReference type="SUPFAM" id="SSF48452">
    <property type="entry name" value="TPR-like"/>
    <property type="match status" value="1"/>
</dbReference>
<reference evidence="2 3" key="1">
    <citation type="submission" date="2020-12" db="EMBL/GenBank/DDBJ databases">
        <title>Olleya sediminilitoris sp. nov., isolated from a tidal flat.</title>
        <authorList>
            <person name="Park S."/>
            <person name="Yoon J.-H."/>
        </authorList>
    </citation>
    <scope>NUCLEOTIDE SEQUENCE [LARGE SCALE GENOMIC DNA]</scope>
    <source>
        <strain evidence="2 3">YSTF-M6</strain>
    </source>
</reference>
<dbReference type="InterPro" id="IPR019734">
    <property type="entry name" value="TPR_rpt"/>
</dbReference>
<protein>
    <submittedName>
        <fullName evidence="2">Tetratricopeptide repeat protein</fullName>
    </submittedName>
</protein>
<keyword evidence="1" id="KW-0802">TPR repeat</keyword>
<evidence type="ECO:0000313" key="3">
    <source>
        <dbReference type="Proteomes" id="UP000605013"/>
    </source>
</evidence>
<sequence>MKKQLILAVALLVTVFSFGQKKEIKALEKAVKNNNYAEAKALVGQLESMESAMDSKLKNKYNLAAAKAYFANGANTTADLEKVSKYLEYFDENETPLVEDFKRTIENDLITKANDFYTAKQYGKAALAFENLYNVNKTEENYLYYAASSALNDQDMDGALKYYLKLNDLGYTGVETQYFAINKASGQEEIFNKATRDSYVKIGTHISPGERTTESKAGEITKNIALIYAGKGEDDKALAAMKKAREANPEDSNLIVTEANLQYKLGNTEKYQELISLALQRDPNNADLLYNLAVLSNDSGDKVKAKEYYLKSLKLNPENTNTLTNLAALVLSEEQSIIDQMNGLGTSAADNRKYDELKDKRTNLYKEAIPYLEKVLAINPENPDVKSTLASIYSAIGEDAKAKALRD</sequence>
<dbReference type="EMBL" id="JAEMEF010000017">
    <property type="protein sequence ID" value="MBL7561082.1"/>
    <property type="molecule type" value="Genomic_DNA"/>
</dbReference>
<dbReference type="RefSeq" id="WP_203001580.1">
    <property type="nucleotide sequence ID" value="NZ_JAEMEF010000017.1"/>
</dbReference>
<keyword evidence="3" id="KW-1185">Reference proteome</keyword>
<name>A0ABS1WPR3_9FLAO</name>
<dbReference type="Pfam" id="PF04733">
    <property type="entry name" value="Coatomer_E"/>
    <property type="match status" value="1"/>
</dbReference>
<dbReference type="PANTHER" id="PTHR12558:SF13">
    <property type="entry name" value="CELL DIVISION CYCLE PROTEIN 27 HOMOLOG"/>
    <property type="match status" value="1"/>
</dbReference>
<dbReference type="SMART" id="SM00028">
    <property type="entry name" value="TPR"/>
    <property type="match status" value="4"/>
</dbReference>